<dbReference type="GO" id="GO:0005886">
    <property type="term" value="C:plasma membrane"/>
    <property type="evidence" value="ECO:0007669"/>
    <property type="project" value="TreeGrafter"/>
</dbReference>
<dbReference type="PANTHER" id="PTHR23501:SF198">
    <property type="entry name" value="AZOLE RESISTANCE PROTEIN 1-RELATED"/>
    <property type="match status" value="1"/>
</dbReference>
<dbReference type="OrthoDB" id="10021397at2759"/>
<feature type="compositionally biased region" description="Polar residues" evidence="5">
    <location>
        <begin position="25"/>
        <end position="34"/>
    </location>
</feature>
<organism evidence="8 9">
    <name type="scientific">Rhodotorula taiwanensis</name>
    <dbReference type="NCBI Taxonomy" id="741276"/>
    <lineage>
        <taxon>Eukaryota</taxon>
        <taxon>Fungi</taxon>
        <taxon>Dikarya</taxon>
        <taxon>Basidiomycota</taxon>
        <taxon>Pucciniomycotina</taxon>
        <taxon>Microbotryomycetes</taxon>
        <taxon>Sporidiobolales</taxon>
        <taxon>Sporidiobolaceae</taxon>
        <taxon>Rhodotorula</taxon>
    </lineage>
</organism>
<dbReference type="InterPro" id="IPR020846">
    <property type="entry name" value="MFS_dom"/>
</dbReference>
<dbReference type="Gene3D" id="1.20.1250.20">
    <property type="entry name" value="MFS general substrate transporter like domains"/>
    <property type="match status" value="1"/>
</dbReference>
<feature type="transmembrane region" description="Helical" evidence="6">
    <location>
        <begin position="210"/>
        <end position="236"/>
    </location>
</feature>
<dbReference type="Proteomes" id="UP000237144">
    <property type="component" value="Unassembled WGS sequence"/>
</dbReference>
<keyword evidence="9" id="KW-1185">Reference proteome</keyword>
<name>A0A2S5BBU8_9BASI</name>
<dbReference type="STRING" id="741276.A0A2S5BBU8"/>
<evidence type="ECO:0000313" key="9">
    <source>
        <dbReference type="Proteomes" id="UP000237144"/>
    </source>
</evidence>
<feature type="transmembrane region" description="Helical" evidence="6">
    <location>
        <begin position="300"/>
        <end position="318"/>
    </location>
</feature>
<evidence type="ECO:0000256" key="3">
    <source>
        <dbReference type="ARBA" id="ARBA00022989"/>
    </source>
</evidence>
<dbReference type="CDD" id="cd17502">
    <property type="entry name" value="MFS_Azr1_MDR_like"/>
    <property type="match status" value="1"/>
</dbReference>
<gene>
    <name evidence="8" type="ORF">BMF94_2687</name>
</gene>
<keyword evidence="3 6" id="KW-1133">Transmembrane helix</keyword>
<dbReference type="Pfam" id="PF07690">
    <property type="entry name" value="MFS_1"/>
    <property type="match status" value="1"/>
</dbReference>
<keyword evidence="4 6" id="KW-0472">Membrane</keyword>
<dbReference type="GO" id="GO:0022857">
    <property type="term" value="F:transmembrane transporter activity"/>
    <property type="evidence" value="ECO:0007669"/>
    <property type="project" value="InterPro"/>
</dbReference>
<feature type="transmembrane region" description="Helical" evidence="6">
    <location>
        <begin position="500"/>
        <end position="521"/>
    </location>
</feature>
<evidence type="ECO:0000259" key="7">
    <source>
        <dbReference type="PROSITE" id="PS50850"/>
    </source>
</evidence>
<dbReference type="SUPFAM" id="SSF103473">
    <property type="entry name" value="MFS general substrate transporter"/>
    <property type="match status" value="2"/>
</dbReference>
<feature type="transmembrane region" description="Helical" evidence="6">
    <location>
        <begin position="533"/>
        <end position="553"/>
    </location>
</feature>
<comment type="subcellular location">
    <subcellularLocation>
        <location evidence="1">Membrane</location>
        <topology evidence="1">Multi-pass membrane protein</topology>
    </subcellularLocation>
</comment>
<feature type="transmembrane region" description="Helical" evidence="6">
    <location>
        <begin position="469"/>
        <end position="488"/>
    </location>
</feature>
<dbReference type="Gene3D" id="1.20.1720.10">
    <property type="entry name" value="Multidrug resistance protein D"/>
    <property type="match status" value="1"/>
</dbReference>
<feature type="transmembrane region" description="Helical" evidence="6">
    <location>
        <begin position="367"/>
        <end position="390"/>
    </location>
</feature>
<evidence type="ECO:0000256" key="2">
    <source>
        <dbReference type="ARBA" id="ARBA00022692"/>
    </source>
</evidence>
<feature type="domain" description="Major facilitator superfamily (MFS) profile" evidence="7">
    <location>
        <begin position="145"/>
        <end position="649"/>
    </location>
</feature>
<feature type="compositionally biased region" description="Polar residues" evidence="5">
    <location>
        <begin position="1"/>
        <end position="10"/>
    </location>
</feature>
<sequence>MGADGTTVSRLETEPTRTDHDERMTTMTGSSQPTRRLRRPSANAYDIELLQSLPGDGRDDGEGTAIGGTTDIAAKGGIDVEDWLLGPGEGGKAKDPIERLDAVGIGEILDDEGKLKPDEAFQPATDADAHLAGRKPPTGVKLFLLLVALMLVEVLVGLDNTIVATSTATIANDFSALTDVGWYGSAYLLTCVAFQPLAGRAFAFFPQKWVFLSGLVVFELGCVVAAVAQSSAVLILGRAIQGLGYSALFIGILAIASSSLPVRTQAMVTSLMNVCYGTGTVLGPLLGGALTTRLNWRWCFWVSVPPGVGAMLLVVFLCHPVPIPQTLTVRQRLARMDFAGAFILLGAMICLLIALQEGGITSAWSSAKMIGLLVGFGGLMVVFFVLQAYLGDRSSISIRLLMDRSLAAVSFVNFTCGASYYALLYYIPIFFQSVQGNSPVRAGVQLLPLIFMNMFFGILAGWTVSRFGVFHPAMWVGTGLTALGAGLHAALKPDSSDAEWIVFGLIVGAGMGALYMMSFVASQMLTTDPMDKSRAASLVCFFQIFGATAWVSASNSIYANTFKKGISQIPGVDVQAVLDSGVDLFREVVAPDQLDAVIDVSVRGLFYVFISCAVLGAAGFLGVCCIRWVNIGPSGGGKKKKKIDEASLA</sequence>
<feature type="transmembrane region" description="Helical" evidence="6">
    <location>
        <begin position="142"/>
        <end position="168"/>
    </location>
</feature>
<dbReference type="PANTHER" id="PTHR23501">
    <property type="entry name" value="MAJOR FACILITATOR SUPERFAMILY"/>
    <property type="match status" value="1"/>
</dbReference>
<feature type="transmembrane region" description="Helical" evidence="6">
    <location>
        <begin position="605"/>
        <end position="629"/>
    </location>
</feature>
<evidence type="ECO:0000256" key="6">
    <source>
        <dbReference type="SAM" id="Phobius"/>
    </source>
</evidence>
<feature type="region of interest" description="Disordered" evidence="5">
    <location>
        <begin position="1"/>
        <end position="42"/>
    </location>
</feature>
<evidence type="ECO:0000256" key="4">
    <source>
        <dbReference type="ARBA" id="ARBA00023136"/>
    </source>
</evidence>
<feature type="transmembrane region" description="Helical" evidence="6">
    <location>
        <begin position="338"/>
        <end position="355"/>
    </location>
</feature>
<evidence type="ECO:0000313" key="8">
    <source>
        <dbReference type="EMBL" id="POY74249.1"/>
    </source>
</evidence>
<keyword evidence="2 6" id="KW-0812">Transmembrane</keyword>
<dbReference type="PROSITE" id="PS50850">
    <property type="entry name" value="MFS"/>
    <property type="match status" value="1"/>
</dbReference>
<evidence type="ECO:0000256" key="5">
    <source>
        <dbReference type="SAM" id="MobiDB-lite"/>
    </source>
</evidence>
<feature type="transmembrane region" description="Helical" evidence="6">
    <location>
        <begin position="274"/>
        <end position="294"/>
    </location>
</feature>
<feature type="transmembrane region" description="Helical" evidence="6">
    <location>
        <begin position="242"/>
        <end position="262"/>
    </location>
</feature>
<feature type="compositionally biased region" description="Basic and acidic residues" evidence="5">
    <location>
        <begin position="11"/>
        <end position="24"/>
    </location>
</feature>
<feature type="transmembrane region" description="Helical" evidence="6">
    <location>
        <begin position="411"/>
        <end position="431"/>
    </location>
</feature>
<evidence type="ECO:0000256" key="1">
    <source>
        <dbReference type="ARBA" id="ARBA00004141"/>
    </source>
</evidence>
<protein>
    <recommendedName>
        <fullName evidence="7">Major facilitator superfamily (MFS) profile domain-containing protein</fullName>
    </recommendedName>
</protein>
<dbReference type="AlphaFoldDB" id="A0A2S5BBU8"/>
<reference evidence="8 9" key="1">
    <citation type="journal article" date="2018" name="Front. Microbiol.">
        <title>Prospects for Fungal Bioremediation of Acidic Radioactive Waste Sites: Characterization and Genome Sequence of Rhodotorula taiwanensis MD1149.</title>
        <authorList>
            <person name="Tkavc R."/>
            <person name="Matrosova V.Y."/>
            <person name="Grichenko O.E."/>
            <person name="Gostincar C."/>
            <person name="Volpe R.P."/>
            <person name="Klimenkova P."/>
            <person name="Gaidamakova E.K."/>
            <person name="Zhou C.E."/>
            <person name="Stewart B.J."/>
            <person name="Lyman M.G."/>
            <person name="Malfatti S.A."/>
            <person name="Rubinfeld B."/>
            <person name="Courtot M."/>
            <person name="Singh J."/>
            <person name="Dalgard C.L."/>
            <person name="Hamilton T."/>
            <person name="Frey K.G."/>
            <person name="Gunde-Cimerman N."/>
            <person name="Dugan L."/>
            <person name="Daly M.J."/>
        </authorList>
    </citation>
    <scope>NUCLEOTIDE SEQUENCE [LARGE SCALE GENOMIC DNA]</scope>
    <source>
        <strain evidence="8 9">MD1149</strain>
    </source>
</reference>
<accession>A0A2S5BBU8</accession>
<comment type="caution">
    <text evidence="8">The sequence shown here is derived from an EMBL/GenBank/DDBJ whole genome shotgun (WGS) entry which is preliminary data.</text>
</comment>
<proteinExistence type="predicted"/>
<feature type="transmembrane region" description="Helical" evidence="6">
    <location>
        <begin position="443"/>
        <end position="462"/>
    </location>
</feature>
<dbReference type="EMBL" id="PJQD01000026">
    <property type="protein sequence ID" value="POY74249.1"/>
    <property type="molecule type" value="Genomic_DNA"/>
</dbReference>
<feature type="transmembrane region" description="Helical" evidence="6">
    <location>
        <begin position="180"/>
        <end position="198"/>
    </location>
</feature>
<dbReference type="InterPro" id="IPR011701">
    <property type="entry name" value="MFS"/>
</dbReference>
<dbReference type="InterPro" id="IPR036259">
    <property type="entry name" value="MFS_trans_sf"/>
</dbReference>